<dbReference type="AlphaFoldDB" id="A0A4Y6UC72"/>
<evidence type="ECO:0000256" key="1">
    <source>
        <dbReference type="SAM" id="MobiDB-lite"/>
    </source>
</evidence>
<protein>
    <submittedName>
        <fullName evidence="2">Uncharacterized protein</fullName>
    </submittedName>
</protein>
<reference evidence="2 3" key="1">
    <citation type="submission" date="2019-03" db="EMBL/GenBank/DDBJ databases">
        <title>The complete genome sequence of Swingsia_sp. F3b2 LMG30590(T).</title>
        <authorList>
            <person name="Chua K.-O."/>
            <person name="Chan K.-G."/>
            <person name="See-Too W.-S."/>
        </authorList>
    </citation>
    <scope>NUCLEOTIDE SEQUENCE [LARGE SCALE GENOMIC DNA]</scope>
    <source>
        <strain evidence="2 3">F3b2</strain>
    </source>
</reference>
<evidence type="ECO:0000313" key="2">
    <source>
        <dbReference type="EMBL" id="QDH14168.1"/>
    </source>
</evidence>
<gene>
    <name evidence="2" type="ORF">E3E12_08155</name>
</gene>
<dbReference type="KEGG" id="swf:E3E12_08155"/>
<sequence length="118" mass="11652">MAADITNPATLPLAGAGAALNRIVGLQTLSDGSMGYSLYPLEVLSDKGAEIAWIAYNPTSALTPGQVEKGTLSIGTGDGNSYSTPLDLPPGAPGTPGKDGTPGRGIKSITVLLSGVGG</sequence>
<dbReference type="EMBL" id="CP038231">
    <property type="protein sequence ID" value="QDH14168.1"/>
    <property type="molecule type" value="Genomic_DNA"/>
</dbReference>
<evidence type="ECO:0000313" key="3">
    <source>
        <dbReference type="Proteomes" id="UP000318709"/>
    </source>
</evidence>
<organism evidence="2 3">
    <name type="scientific">Formicincola oecophyllae</name>
    <dbReference type="NCBI Taxonomy" id="2558361"/>
    <lineage>
        <taxon>Bacteria</taxon>
        <taxon>Pseudomonadati</taxon>
        <taxon>Pseudomonadota</taxon>
        <taxon>Alphaproteobacteria</taxon>
        <taxon>Acetobacterales</taxon>
        <taxon>Acetobacteraceae</taxon>
        <taxon>Formicincola</taxon>
    </lineage>
</organism>
<keyword evidence="3" id="KW-1185">Reference proteome</keyword>
<accession>A0A4Y6UC72</accession>
<dbReference type="RefSeq" id="WP_141443872.1">
    <property type="nucleotide sequence ID" value="NZ_CP038231.1"/>
</dbReference>
<proteinExistence type="predicted"/>
<dbReference type="Proteomes" id="UP000318709">
    <property type="component" value="Chromosome"/>
</dbReference>
<name>A0A4Y6UC72_9PROT</name>
<feature type="region of interest" description="Disordered" evidence="1">
    <location>
        <begin position="69"/>
        <end position="105"/>
    </location>
</feature>